<name>A0A1G1XP81_9BACT</name>
<proteinExistence type="predicted"/>
<evidence type="ECO:0000313" key="1">
    <source>
        <dbReference type="EMBL" id="OGY41754.1"/>
    </source>
</evidence>
<protein>
    <submittedName>
        <fullName evidence="1">Uncharacterized protein</fullName>
    </submittedName>
</protein>
<dbReference type="Proteomes" id="UP000176498">
    <property type="component" value="Unassembled WGS sequence"/>
</dbReference>
<organism evidence="1 2">
    <name type="scientific">Candidatus Buchananbacteria bacterium RBG_13_36_9</name>
    <dbReference type="NCBI Taxonomy" id="1797530"/>
    <lineage>
        <taxon>Bacteria</taxon>
        <taxon>Candidatus Buchananiibacteriota</taxon>
    </lineage>
</organism>
<reference evidence="1 2" key="1">
    <citation type="journal article" date="2016" name="Nat. Commun.">
        <title>Thousands of microbial genomes shed light on interconnected biogeochemical processes in an aquifer system.</title>
        <authorList>
            <person name="Anantharaman K."/>
            <person name="Brown C.T."/>
            <person name="Hug L.A."/>
            <person name="Sharon I."/>
            <person name="Castelle C.J."/>
            <person name="Probst A.J."/>
            <person name="Thomas B.C."/>
            <person name="Singh A."/>
            <person name="Wilkins M.J."/>
            <person name="Karaoz U."/>
            <person name="Brodie E.L."/>
            <person name="Williams K.H."/>
            <person name="Hubbard S.S."/>
            <person name="Banfield J.F."/>
        </authorList>
    </citation>
    <scope>NUCLEOTIDE SEQUENCE [LARGE SCALE GENOMIC DNA]</scope>
</reference>
<dbReference type="EMBL" id="MHHZ01000014">
    <property type="protein sequence ID" value="OGY41754.1"/>
    <property type="molecule type" value="Genomic_DNA"/>
</dbReference>
<sequence length="87" mass="10260">MAQKQWSLREILKDLENLKMKGKKPDPYELKSRYGYELNSEFFPILDAIYRRRGMKRFVRAILDRAFPGDLAFRAGRCNCPACRGED</sequence>
<dbReference type="AlphaFoldDB" id="A0A1G1XP81"/>
<evidence type="ECO:0000313" key="2">
    <source>
        <dbReference type="Proteomes" id="UP000176498"/>
    </source>
</evidence>
<accession>A0A1G1XP81</accession>
<comment type="caution">
    <text evidence="1">The sequence shown here is derived from an EMBL/GenBank/DDBJ whole genome shotgun (WGS) entry which is preliminary data.</text>
</comment>
<gene>
    <name evidence="1" type="ORF">A2Y82_02660</name>
</gene>